<feature type="domain" description="N-acetyltransferase" evidence="3">
    <location>
        <begin position="1"/>
        <end position="170"/>
    </location>
</feature>
<evidence type="ECO:0000313" key="4">
    <source>
        <dbReference type="EMBL" id="NMP28938.1"/>
    </source>
</evidence>
<dbReference type="Pfam" id="PF00583">
    <property type="entry name" value="Acetyltransf_1"/>
    <property type="match status" value="1"/>
</dbReference>
<dbReference type="RefSeq" id="WP_169404647.1">
    <property type="nucleotide sequence ID" value="NZ_JAADJU010000011.1"/>
</dbReference>
<reference evidence="4 5" key="2">
    <citation type="submission" date="2020-06" db="EMBL/GenBank/DDBJ databases">
        <title>Polyphasic characterization of a Rahnella strain isolated from tree sap.</title>
        <authorList>
            <person name="Kim I.S."/>
        </authorList>
    </citation>
    <scope>NUCLEOTIDE SEQUENCE [LARGE SCALE GENOMIC DNA]</scope>
    <source>
        <strain evidence="4 5">SAP-1</strain>
    </source>
</reference>
<dbReference type="Proteomes" id="UP000585363">
    <property type="component" value="Unassembled WGS sequence"/>
</dbReference>
<dbReference type="PROSITE" id="PS51186">
    <property type="entry name" value="GNAT"/>
    <property type="match status" value="1"/>
</dbReference>
<protein>
    <submittedName>
        <fullName evidence="4">GNAT family N-acetyltransferase</fullName>
    </submittedName>
</protein>
<dbReference type="InterPro" id="IPR016181">
    <property type="entry name" value="Acyl_CoA_acyltransferase"/>
</dbReference>
<keyword evidence="5" id="KW-1185">Reference proteome</keyword>
<dbReference type="AlphaFoldDB" id="A0A848MKB2"/>
<reference evidence="4 5" key="1">
    <citation type="submission" date="2020-01" db="EMBL/GenBank/DDBJ databases">
        <authorList>
            <person name="Lee S.D."/>
        </authorList>
    </citation>
    <scope>NUCLEOTIDE SEQUENCE [LARGE SCALE GENOMIC DNA]</scope>
    <source>
        <strain evidence="4 5">SAP-1</strain>
    </source>
</reference>
<evidence type="ECO:0000256" key="1">
    <source>
        <dbReference type="ARBA" id="ARBA00022679"/>
    </source>
</evidence>
<keyword evidence="1 4" id="KW-0808">Transferase</keyword>
<dbReference type="SUPFAM" id="SSF55729">
    <property type="entry name" value="Acyl-CoA N-acyltransferases (Nat)"/>
    <property type="match status" value="1"/>
</dbReference>
<evidence type="ECO:0000256" key="2">
    <source>
        <dbReference type="ARBA" id="ARBA00023315"/>
    </source>
</evidence>
<keyword evidence="2" id="KW-0012">Acyltransferase</keyword>
<gene>
    <name evidence="4" type="ORF">GW590_18935</name>
</gene>
<comment type="caution">
    <text evidence="4">The sequence shown here is derived from an EMBL/GenBank/DDBJ whole genome shotgun (WGS) entry which is preliminary data.</text>
</comment>
<name>A0A848MKB2_9GAMM</name>
<dbReference type="Gene3D" id="3.40.630.30">
    <property type="match status" value="1"/>
</dbReference>
<dbReference type="InterPro" id="IPR050832">
    <property type="entry name" value="Bact_Acetyltransf"/>
</dbReference>
<accession>A0A848MKB2</accession>
<dbReference type="EMBL" id="JAADJU010000011">
    <property type="protein sequence ID" value="NMP28938.1"/>
    <property type="molecule type" value="Genomic_DNA"/>
</dbReference>
<dbReference type="PANTHER" id="PTHR43877:SF2">
    <property type="entry name" value="AMINOALKYLPHOSPHONATE N-ACETYLTRANSFERASE-RELATED"/>
    <property type="match status" value="1"/>
</dbReference>
<dbReference type="CDD" id="cd04301">
    <property type="entry name" value="NAT_SF"/>
    <property type="match status" value="1"/>
</dbReference>
<organism evidence="4 5">
    <name type="scientific">Rouxiella aceris</name>
    <dbReference type="NCBI Taxonomy" id="2703884"/>
    <lineage>
        <taxon>Bacteria</taxon>
        <taxon>Pseudomonadati</taxon>
        <taxon>Pseudomonadota</taxon>
        <taxon>Gammaproteobacteria</taxon>
        <taxon>Enterobacterales</taxon>
        <taxon>Yersiniaceae</taxon>
        <taxon>Rouxiella</taxon>
    </lineage>
</organism>
<dbReference type="InterPro" id="IPR000182">
    <property type="entry name" value="GNAT_dom"/>
</dbReference>
<proteinExistence type="predicted"/>
<evidence type="ECO:0000259" key="3">
    <source>
        <dbReference type="PROSITE" id="PS51186"/>
    </source>
</evidence>
<sequence>MLIRQANLQDMDILQQTGRNTYRHYFAHLWQNQAELEQFLDHDFSLACMRESFNDPQQYWLLAYDNQQLLGFAKTVFNQPIPQREQLGAKLSKLYLLPAQRAKGVGGQLYSHLAQAAQHRHQAFIWLEVLKSNTSAQRFYQKKGMQVIGQTTYVTSTQGTDILYMGTSLS</sequence>
<dbReference type="PANTHER" id="PTHR43877">
    <property type="entry name" value="AMINOALKYLPHOSPHONATE N-ACETYLTRANSFERASE-RELATED-RELATED"/>
    <property type="match status" value="1"/>
</dbReference>
<dbReference type="GO" id="GO:0016747">
    <property type="term" value="F:acyltransferase activity, transferring groups other than amino-acyl groups"/>
    <property type="evidence" value="ECO:0007669"/>
    <property type="project" value="InterPro"/>
</dbReference>
<evidence type="ECO:0000313" key="5">
    <source>
        <dbReference type="Proteomes" id="UP000585363"/>
    </source>
</evidence>